<dbReference type="EMBL" id="NPBY01000061">
    <property type="protein sequence ID" value="PAD73896.1"/>
    <property type="molecule type" value="Genomic_DNA"/>
</dbReference>
<accession>A0A268ELA6</accession>
<gene>
    <name evidence="1" type="ORF">CHH67_18850</name>
</gene>
<evidence type="ECO:0000313" key="2">
    <source>
        <dbReference type="Proteomes" id="UP000215596"/>
    </source>
</evidence>
<dbReference type="Proteomes" id="UP000215596">
    <property type="component" value="Unassembled WGS sequence"/>
</dbReference>
<dbReference type="OrthoDB" id="2665237at2"/>
<dbReference type="AlphaFoldDB" id="A0A268ELA6"/>
<dbReference type="RefSeq" id="WP_095266806.1">
    <property type="nucleotide sequence ID" value="NZ_NPBY01000061.1"/>
</dbReference>
<name>A0A268ELA6_9BACL</name>
<sequence length="91" mass="10604">MSEARFKPYDTILVIGKDSAQAQFLWRYVREKYPKDARVKFVSRNEYTLYGLDASKMLIVLVGEYWLNPVLESSPIQWFKRLGAKVAVEKG</sequence>
<proteinExistence type="predicted"/>
<comment type="caution">
    <text evidence="1">The sequence shown here is derived from an EMBL/GenBank/DDBJ whole genome shotgun (WGS) entry which is preliminary data.</text>
</comment>
<organism evidence="1 2">
    <name type="scientific">Paenibacillus campinasensis</name>
    <dbReference type="NCBI Taxonomy" id="66347"/>
    <lineage>
        <taxon>Bacteria</taxon>
        <taxon>Bacillati</taxon>
        <taxon>Bacillota</taxon>
        <taxon>Bacilli</taxon>
        <taxon>Bacillales</taxon>
        <taxon>Paenibacillaceae</taxon>
        <taxon>Paenibacillus</taxon>
    </lineage>
</organism>
<reference evidence="1 2" key="1">
    <citation type="submission" date="2017-07" db="EMBL/GenBank/DDBJ databases">
        <title>Isolation and whole genome analysis of endospore-forming bacteria from heroin.</title>
        <authorList>
            <person name="Kalinowski J."/>
            <person name="Ahrens B."/>
            <person name="Al-Dilaimi A."/>
            <person name="Winkler A."/>
            <person name="Wibberg D."/>
            <person name="Schleenbecker U."/>
            <person name="Ruckert C."/>
            <person name="Wolfel R."/>
            <person name="Grass G."/>
        </authorList>
    </citation>
    <scope>NUCLEOTIDE SEQUENCE [LARGE SCALE GENOMIC DNA]</scope>
    <source>
        <strain evidence="1 2">7537-G1</strain>
    </source>
</reference>
<evidence type="ECO:0000313" key="1">
    <source>
        <dbReference type="EMBL" id="PAD73896.1"/>
    </source>
</evidence>
<protein>
    <submittedName>
        <fullName evidence="1">Uncharacterized protein</fullName>
    </submittedName>
</protein>